<feature type="binding site" evidence="1">
    <location>
        <position position="182"/>
    </location>
    <ligand>
        <name>Zn(2+)</name>
        <dbReference type="ChEBI" id="CHEBI:29105"/>
    </ligand>
</feature>
<evidence type="ECO:0000256" key="1">
    <source>
        <dbReference type="PIRSR" id="PIRSR605019-1"/>
    </source>
</evidence>
<dbReference type="InterPro" id="IPR011257">
    <property type="entry name" value="DNA_glycosylase"/>
</dbReference>
<dbReference type="GO" id="GO:0046872">
    <property type="term" value="F:metal ion binding"/>
    <property type="evidence" value="ECO:0007669"/>
    <property type="project" value="UniProtKB-KW"/>
</dbReference>
<gene>
    <name evidence="2" type="ORF">CG50_15170</name>
</gene>
<evidence type="ECO:0000313" key="3">
    <source>
        <dbReference type="Proteomes" id="UP000028824"/>
    </source>
</evidence>
<dbReference type="SUPFAM" id="SSF48150">
    <property type="entry name" value="DNA-glycosylase"/>
    <property type="match status" value="1"/>
</dbReference>
<dbReference type="GO" id="GO:0008725">
    <property type="term" value="F:DNA-3-methyladenine glycosylase activity"/>
    <property type="evidence" value="ECO:0007669"/>
    <property type="project" value="InterPro"/>
</dbReference>
<dbReference type="STRING" id="1105367.CG50_15170"/>
<reference evidence="2 3" key="1">
    <citation type="submission" date="2014-03" db="EMBL/GenBank/DDBJ databases">
        <title>Genome of Paenirhodobacter enshiensis DW2-9.</title>
        <authorList>
            <person name="Wang D."/>
            <person name="Wang G."/>
        </authorList>
    </citation>
    <scope>NUCLEOTIDE SEQUENCE [LARGE SCALE GENOMIC DNA]</scope>
    <source>
        <strain evidence="2 3">DW2-9</strain>
    </source>
</reference>
<protein>
    <submittedName>
        <fullName evidence="2">3-methyladenine DNA glycosylase</fullName>
    </submittedName>
</protein>
<proteinExistence type="predicted"/>
<keyword evidence="1" id="KW-0479">Metal-binding</keyword>
<dbReference type="AlphaFoldDB" id="A0A086Y1S3"/>
<feature type="binding site" evidence="1">
    <location>
        <position position="178"/>
    </location>
    <ligand>
        <name>Zn(2+)</name>
        <dbReference type="ChEBI" id="CHEBI:29105"/>
    </ligand>
</feature>
<dbReference type="Pfam" id="PF03352">
    <property type="entry name" value="Adenine_glyco"/>
    <property type="match status" value="1"/>
</dbReference>
<comment type="caution">
    <text evidence="2">The sequence shown here is derived from an EMBL/GenBank/DDBJ whole genome shotgun (WGS) entry which is preliminary data.</text>
</comment>
<feature type="binding site" evidence="1">
    <location>
        <position position="26"/>
    </location>
    <ligand>
        <name>Zn(2+)</name>
        <dbReference type="ChEBI" id="CHEBI:29105"/>
    </ligand>
</feature>
<sequence length="200" mass="21657">MTLAPGPDGRLRCSWCLADAGYIAYHDAEWGLPVTGERDLFEMLTLESFQSGLSWHTILRKRDGFRRAFAGFDTARIAGFGGEDVERLLTDASIVRHRGKIEAAIHNARQAEALYREGGTLAELLWRFAPAAGGPSDGPGPSPEATALSKELRRRGWKFVGPTTVHAFMQAAGMVNDHDPGCAFHGATARAQAAHRADGN</sequence>
<name>A0A086Y1S3_9RHOB</name>
<dbReference type="InterPro" id="IPR052891">
    <property type="entry name" value="DNA-3mA_glycosylase"/>
</dbReference>
<evidence type="ECO:0000313" key="2">
    <source>
        <dbReference type="EMBL" id="KFI28223.1"/>
    </source>
</evidence>
<dbReference type="Proteomes" id="UP000028824">
    <property type="component" value="Unassembled WGS sequence"/>
</dbReference>
<dbReference type="PANTHER" id="PTHR30037">
    <property type="entry name" value="DNA-3-METHYLADENINE GLYCOSYLASE 1"/>
    <property type="match status" value="1"/>
</dbReference>
<feature type="binding site" evidence="1">
    <location>
        <position position="13"/>
    </location>
    <ligand>
        <name>Zn(2+)</name>
        <dbReference type="ChEBI" id="CHEBI:29105"/>
    </ligand>
</feature>
<dbReference type="eggNOG" id="COG2818">
    <property type="taxonomic scope" value="Bacteria"/>
</dbReference>
<dbReference type="RefSeq" id="WP_036636266.1">
    <property type="nucleotide sequence ID" value="NZ_JFZB01000007.1"/>
</dbReference>
<dbReference type="PANTHER" id="PTHR30037:SF4">
    <property type="entry name" value="DNA-3-METHYLADENINE GLYCOSYLASE I"/>
    <property type="match status" value="1"/>
</dbReference>
<dbReference type="GO" id="GO:0006284">
    <property type="term" value="P:base-excision repair"/>
    <property type="evidence" value="ECO:0007669"/>
    <property type="project" value="InterPro"/>
</dbReference>
<dbReference type="EMBL" id="JFZB01000007">
    <property type="protein sequence ID" value="KFI28223.1"/>
    <property type="molecule type" value="Genomic_DNA"/>
</dbReference>
<keyword evidence="3" id="KW-1185">Reference proteome</keyword>
<organism evidence="2 3">
    <name type="scientific">Paenirhodobacter enshiensis</name>
    <dbReference type="NCBI Taxonomy" id="1105367"/>
    <lineage>
        <taxon>Bacteria</taxon>
        <taxon>Pseudomonadati</taxon>
        <taxon>Pseudomonadota</taxon>
        <taxon>Alphaproteobacteria</taxon>
        <taxon>Rhodobacterales</taxon>
        <taxon>Rhodobacter group</taxon>
        <taxon>Paenirhodobacter</taxon>
    </lineage>
</organism>
<dbReference type="InterPro" id="IPR005019">
    <property type="entry name" value="Adenine_glyco"/>
</dbReference>
<keyword evidence="1" id="KW-0862">Zinc</keyword>
<dbReference type="OrthoDB" id="9807664at2"/>
<accession>A0A086Y1S3</accession>
<dbReference type="Gene3D" id="1.10.340.30">
    <property type="entry name" value="Hypothetical protein, domain 2"/>
    <property type="match status" value="1"/>
</dbReference>